<dbReference type="AlphaFoldDB" id="A0A0E9VBT0"/>
<sequence>MNSAVKCIYMVLVNLWLHNFMFSTIRGMTKAFPCIAPFNT</sequence>
<dbReference type="EMBL" id="GBXM01033106">
    <property type="protein sequence ID" value="JAH75471.1"/>
    <property type="molecule type" value="Transcribed_RNA"/>
</dbReference>
<protein>
    <submittedName>
        <fullName evidence="1">Uncharacterized protein</fullName>
    </submittedName>
</protein>
<organism evidence="1">
    <name type="scientific">Anguilla anguilla</name>
    <name type="common">European freshwater eel</name>
    <name type="synonym">Muraena anguilla</name>
    <dbReference type="NCBI Taxonomy" id="7936"/>
    <lineage>
        <taxon>Eukaryota</taxon>
        <taxon>Metazoa</taxon>
        <taxon>Chordata</taxon>
        <taxon>Craniata</taxon>
        <taxon>Vertebrata</taxon>
        <taxon>Euteleostomi</taxon>
        <taxon>Actinopterygii</taxon>
        <taxon>Neopterygii</taxon>
        <taxon>Teleostei</taxon>
        <taxon>Anguilliformes</taxon>
        <taxon>Anguillidae</taxon>
        <taxon>Anguilla</taxon>
    </lineage>
</organism>
<reference evidence="1" key="2">
    <citation type="journal article" date="2015" name="Fish Shellfish Immunol.">
        <title>Early steps in the European eel (Anguilla anguilla)-Vibrio vulnificus interaction in the gills: Role of the RtxA13 toxin.</title>
        <authorList>
            <person name="Callol A."/>
            <person name="Pajuelo D."/>
            <person name="Ebbesson L."/>
            <person name="Teles M."/>
            <person name="MacKenzie S."/>
            <person name="Amaro C."/>
        </authorList>
    </citation>
    <scope>NUCLEOTIDE SEQUENCE</scope>
</reference>
<evidence type="ECO:0000313" key="1">
    <source>
        <dbReference type="EMBL" id="JAH75471.1"/>
    </source>
</evidence>
<reference evidence="1" key="1">
    <citation type="submission" date="2014-11" db="EMBL/GenBank/DDBJ databases">
        <authorList>
            <person name="Amaro Gonzalez C."/>
        </authorList>
    </citation>
    <scope>NUCLEOTIDE SEQUENCE</scope>
</reference>
<proteinExistence type="predicted"/>
<name>A0A0E9VBT0_ANGAN</name>
<accession>A0A0E9VBT0</accession>